<keyword evidence="1" id="KW-0677">Repeat</keyword>
<dbReference type="SMART" id="SM00248">
    <property type="entry name" value="ANK"/>
    <property type="match status" value="12"/>
</dbReference>
<feature type="compositionally biased region" description="Acidic residues" evidence="4">
    <location>
        <begin position="1154"/>
        <end position="1165"/>
    </location>
</feature>
<evidence type="ECO:0000313" key="5">
    <source>
        <dbReference type="EMBL" id="THU96014.1"/>
    </source>
</evidence>
<feature type="compositionally biased region" description="Basic and acidic residues" evidence="4">
    <location>
        <begin position="1676"/>
        <end position="1687"/>
    </location>
</feature>
<evidence type="ECO:0000313" key="6">
    <source>
        <dbReference type="Proteomes" id="UP000297245"/>
    </source>
</evidence>
<feature type="compositionally biased region" description="Basic and acidic residues" evidence="4">
    <location>
        <begin position="635"/>
        <end position="644"/>
    </location>
</feature>
<protein>
    <submittedName>
        <fullName evidence="5">Ankyrin</fullName>
    </submittedName>
</protein>
<dbReference type="SUPFAM" id="SSF48403">
    <property type="entry name" value="Ankyrin repeat"/>
    <property type="match status" value="2"/>
</dbReference>
<keyword evidence="2 3" id="KW-0040">ANK repeat</keyword>
<evidence type="ECO:0000256" key="2">
    <source>
        <dbReference type="ARBA" id="ARBA00023043"/>
    </source>
</evidence>
<feature type="region of interest" description="Disordered" evidence="4">
    <location>
        <begin position="1675"/>
        <end position="1702"/>
    </location>
</feature>
<dbReference type="OrthoDB" id="539213at2759"/>
<keyword evidence="6" id="KW-1185">Reference proteome</keyword>
<evidence type="ECO:0000256" key="4">
    <source>
        <dbReference type="SAM" id="MobiDB-lite"/>
    </source>
</evidence>
<feature type="region of interest" description="Disordered" evidence="4">
    <location>
        <begin position="635"/>
        <end position="687"/>
    </location>
</feature>
<proteinExistence type="predicted"/>
<feature type="region of interest" description="Disordered" evidence="4">
    <location>
        <begin position="548"/>
        <end position="575"/>
    </location>
</feature>
<name>A0A4S8M1P5_DENBC</name>
<dbReference type="PROSITE" id="PS50088">
    <property type="entry name" value="ANK_REPEAT"/>
    <property type="match status" value="2"/>
</dbReference>
<evidence type="ECO:0000256" key="3">
    <source>
        <dbReference type="PROSITE-ProRule" id="PRU00023"/>
    </source>
</evidence>
<accession>A0A4S8M1P5</accession>
<feature type="compositionally biased region" description="Acidic residues" evidence="4">
    <location>
        <begin position="645"/>
        <end position="662"/>
    </location>
</feature>
<feature type="compositionally biased region" description="Basic and acidic residues" evidence="4">
    <location>
        <begin position="560"/>
        <end position="575"/>
    </location>
</feature>
<gene>
    <name evidence="5" type="ORF">K435DRAFT_966173</name>
</gene>
<dbReference type="InterPro" id="IPR036770">
    <property type="entry name" value="Ankyrin_rpt-contain_sf"/>
</dbReference>
<feature type="repeat" description="ANK" evidence="3">
    <location>
        <begin position="611"/>
        <end position="643"/>
    </location>
</feature>
<dbReference type="EMBL" id="ML179187">
    <property type="protein sequence ID" value="THU96014.1"/>
    <property type="molecule type" value="Genomic_DNA"/>
</dbReference>
<dbReference type="Proteomes" id="UP000297245">
    <property type="component" value="Unassembled WGS sequence"/>
</dbReference>
<feature type="compositionally biased region" description="Acidic residues" evidence="4">
    <location>
        <begin position="1765"/>
        <end position="1774"/>
    </location>
</feature>
<dbReference type="Pfam" id="PF00023">
    <property type="entry name" value="Ank"/>
    <property type="match status" value="1"/>
</dbReference>
<feature type="region of interest" description="Disordered" evidence="4">
    <location>
        <begin position="1759"/>
        <end position="1778"/>
    </location>
</feature>
<evidence type="ECO:0000256" key="1">
    <source>
        <dbReference type="ARBA" id="ARBA00022737"/>
    </source>
</evidence>
<dbReference type="Gene3D" id="1.25.40.20">
    <property type="entry name" value="Ankyrin repeat-containing domain"/>
    <property type="match status" value="3"/>
</dbReference>
<feature type="compositionally biased region" description="Polar residues" evidence="4">
    <location>
        <begin position="1693"/>
        <end position="1702"/>
    </location>
</feature>
<feature type="repeat" description="ANK" evidence="3">
    <location>
        <begin position="702"/>
        <end position="734"/>
    </location>
</feature>
<dbReference type="InterPro" id="IPR002110">
    <property type="entry name" value="Ankyrin_rpt"/>
</dbReference>
<dbReference type="PANTHER" id="PTHR24198:SF194">
    <property type="entry name" value="INVERSIN-A"/>
    <property type="match status" value="1"/>
</dbReference>
<organism evidence="5 6">
    <name type="scientific">Dendrothele bispora (strain CBS 962.96)</name>
    <dbReference type="NCBI Taxonomy" id="1314807"/>
    <lineage>
        <taxon>Eukaryota</taxon>
        <taxon>Fungi</taxon>
        <taxon>Dikarya</taxon>
        <taxon>Basidiomycota</taxon>
        <taxon>Agaricomycotina</taxon>
        <taxon>Agaricomycetes</taxon>
        <taxon>Agaricomycetidae</taxon>
        <taxon>Agaricales</taxon>
        <taxon>Agaricales incertae sedis</taxon>
        <taxon>Dendrothele</taxon>
    </lineage>
</organism>
<sequence length="1796" mass="201632">MDALYPKLTSSIESVLSAPIFGRTIKSTSQTPEAQAFLDRIIALPQGPGVSLHEALQPSLEDEAVLRRMWAQDRLNARLALNPYVGLVDVFDAPADIRTIHARVVDDSKYVMPLTPDVRKKEGEPCIVNDVEEFKKNWSVFSEGSLSQLIDWNNVVAAGGSVLACLMPLPEELKASKRAMRKYYHGSAYPTSDIDLFLWGLTPDEAEKKIVTIYEAVRDSVTWDVTCVRTKHTVSIHSQYPCRCVQIVLRLYSSPAEILAGFDIDAACCAYDGTRVWANPRAIVAMMRQCNTVDMTRRSPSYEVRLAKYSSRGFEVYVPSLERDKVDPTIYERGIGRINGLARLLFFEKLKDGGSQYQFLKARRTLRGRPDYLGIHYRRKQKYKGDLKDDMDFGSLEMNNYDVVPLRIPYGTRWGARRIEKLVYRTDLGMNSAFNPKNKGRRLHRHPAFFGTVEECMEDCCGFCPAPNDADERKLQEEDDKQYIRGRISFVQEDPGRQSMSGSFNPIDNNEWSEQVYVGTTSRFFAEIIAGDRKGVKEMIRADLEARAAKVASPNSESDTTSKNKDTPADIVNKRDHIGRMPLHVAVLAKRAKIACDLIDAGARISSKLPDGRTALHCAAQTGLKGVIAKLLEKSKANEEKEKPDDDEDVDDEGGDGDEDEDGARKRVPEPAKTPAPDSGLLPEDEEDEPDILDINAPEWDLGFTPLAFAIIFSSLSVVDVLIAAGAECNLVTFASDSDSWSSKPMSPLSLTKYRADEDGNEDDAVEIAKKLVQAGATSSTADKYMQTILHTLIAGEKPKLVETLLKMDSKAAAVINLPHIRSYRFPIISALTRANYSMVAILLAYGAKLRFDSKDVDRAIDILKSDHRQHVSQTGDPLKKAVTPAEVTIASHTELVQLVVSLGAVIDTGIKSSLWRRSDGWHSILDWVQFGMVVLDEQIEEAEEEEEDQSEQENTNLSGWKAFAVKILRPRIQVNNASRGEREEQQRRKDHRERLCLKSFLSDVEQLLMSKGAKTYKKIYRNSKQKSTAYSYSSGSDLKLSYRLLSTNDAREAVHTHLNTKYDELFEAAFSGDNETVQRLCLPSAGTASDASPLQITVEVGYPDDRYSKTGLTPLVAALEGRQWNTAQLIFSISVAQYAPKEEENKFKISAIDYDDDDDNDDNNSVDSNESGDAKPQINLVDISNRPSAVKCSVPPTLMLKNCPMKWVDKEGTRHDTPLQKAIQLGDLKAFINIANIHKLADPPIKLDENLLSHIIKRDEVQILDEFIRRTGKGVSVKEPSSDGVKEDATSHAMTDSTRSYLGLDVHGKKREDLAAKNDRNANAHVDGPIRPLLWQAIESKAAKIVDYLGTSRPYEAYKYYAIRNSDYLAISLRHRSDLEKVLPVWLGWTMNLAGESPLSTAIMSDNLLILKKLYAKEPKLMASAMKNRIKFVGYNPLMLAIVYECSRDMIDFILANGVSPVETDNENGFNIYHLMAHGSNPKIVEHLLQKLPRDVNEILLAQQTKHKSRTPFHQAVINGYKSMVAQIINFAQSDPELLEHLMMTRDVIADLPLHTAIMRGSSVIVKELVENSPVEALHAENGVSSTPLEIARHKATLNRIRLSVIDAPECSEYKVDLNPIPDRMRVKHLEKNVPELRQTITALKRDGKLTDARVAEELDKFARHMETKLTAAKAEAEKLEKEEKSKKKSRTGTSVVQKAEYDNSNPEATYKAILEAVTAKPAKRGLVHVIDVQRSVRDHLKDTKFNNSDNNMTWWERRRREDEELEPEEGEEEKWKRTSAVFRRLSKLHESTQK</sequence>
<dbReference type="PANTHER" id="PTHR24198">
    <property type="entry name" value="ANKYRIN REPEAT AND PROTEIN KINASE DOMAIN-CONTAINING PROTEIN"/>
    <property type="match status" value="1"/>
</dbReference>
<feature type="region of interest" description="Disordered" evidence="4">
    <location>
        <begin position="1153"/>
        <end position="1177"/>
    </location>
</feature>
<reference evidence="5 6" key="1">
    <citation type="journal article" date="2019" name="Nat. Ecol. Evol.">
        <title>Megaphylogeny resolves global patterns of mushroom evolution.</title>
        <authorList>
            <person name="Varga T."/>
            <person name="Krizsan K."/>
            <person name="Foldi C."/>
            <person name="Dima B."/>
            <person name="Sanchez-Garcia M."/>
            <person name="Sanchez-Ramirez S."/>
            <person name="Szollosi G.J."/>
            <person name="Szarkandi J.G."/>
            <person name="Papp V."/>
            <person name="Albert L."/>
            <person name="Andreopoulos W."/>
            <person name="Angelini C."/>
            <person name="Antonin V."/>
            <person name="Barry K.W."/>
            <person name="Bougher N.L."/>
            <person name="Buchanan P."/>
            <person name="Buyck B."/>
            <person name="Bense V."/>
            <person name="Catcheside P."/>
            <person name="Chovatia M."/>
            <person name="Cooper J."/>
            <person name="Damon W."/>
            <person name="Desjardin D."/>
            <person name="Finy P."/>
            <person name="Geml J."/>
            <person name="Haridas S."/>
            <person name="Hughes K."/>
            <person name="Justo A."/>
            <person name="Karasinski D."/>
            <person name="Kautmanova I."/>
            <person name="Kiss B."/>
            <person name="Kocsube S."/>
            <person name="Kotiranta H."/>
            <person name="LaButti K.M."/>
            <person name="Lechner B.E."/>
            <person name="Liimatainen K."/>
            <person name="Lipzen A."/>
            <person name="Lukacs Z."/>
            <person name="Mihaltcheva S."/>
            <person name="Morgado L.N."/>
            <person name="Niskanen T."/>
            <person name="Noordeloos M.E."/>
            <person name="Ohm R.A."/>
            <person name="Ortiz-Santana B."/>
            <person name="Ovrebo C."/>
            <person name="Racz N."/>
            <person name="Riley R."/>
            <person name="Savchenko A."/>
            <person name="Shiryaev A."/>
            <person name="Soop K."/>
            <person name="Spirin V."/>
            <person name="Szebenyi C."/>
            <person name="Tomsovsky M."/>
            <person name="Tulloss R.E."/>
            <person name="Uehling J."/>
            <person name="Grigoriev I.V."/>
            <person name="Vagvolgyi C."/>
            <person name="Papp T."/>
            <person name="Martin F.M."/>
            <person name="Miettinen O."/>
            <person name="Hibbett D.S."/>
            <person name="Nagy L.G."/>
        </authorList>
    </citation>
    <scope>NUCLEOTIDE SEQUENCE [LARGE SCALE GENOMIC DNA]</scope>
    <source>
        <strain evidence="5 6">CBS 962.96</strain>
    </source>
</reference>